<organism evidence="2 3">
    <name type="scientific">Ilyomonas limi</name>
    <dbReference type="NCBI Taxonomy" id="2575867"/>
    <lineage>
        <taxon>Bacteria</taxon>
        <taxon>Pseudomonadati</taxon>
        <taxon>Bacteroidota</taxon>
        <taxon>Chitinophagia</taxon>
        <taxon>Chitinophagales</taxon>
        <taxon>Chitinophagaceae</taxon>
        <taxon>Ilyomonas</taxon>
    </lineage>
</organism>
<accession>A0A4U3KSX2</accession>
<gene>
    <name evidence="2" type="ORF">FC093_20080</name>
</gene>
<dbReference type="GO" id="GO:0003676">
    <property type="term" value="F:nucleic acid binding"/>
    <property type="evidence" value="ECO:0007669"/>
    <property type="project" value="InterPro"/>
</dbReference>
<dbReference type="NCBIfam" id="NF033516">
    <property type="entry name" value="transpos_IS3"/>
    <property type="match status" value="1"/>
</dbReference>
<dbReference type="OrthoDB" id="936265at2"/>
<dbReference type="InterPro" id="IPR036397">
    <property type="entry name" value="RNaseH_sf"/>
</dbReference>
<dbReference type="InterPro" id="IPR050900">
    <property type="entry name" value="Transposase_IS3/IS150/IS904"/>
</dbReference>
<dbReference type="InterPro" id="IPR048020">
    <property type="entry name" value="Transpos_IS3"/>
</dbReference>
<dbReference type="AlphaFoldDB" id="A0A4U3KSX2"/>
<evidence type="ECO:0000313" key="2">
    <source>
        <dbReference type="EMBL" id="TKK65411.1"/>
    </source>
</evidence>
<dbReference type="Gene3D" id="3.30.420.10">
    <property type="entry name" value="Ribonuclease H-like superfamily/Ribonuclease H"/>
    <property type="match status" value="1"/>
</dbReference>
<dbReference type="GO" id="GO:0015074">
    <property type="term" value="P:DNA integration"/>
    <property type="evidence" value="ECO:0007669"/>
    <property type="project" value="InterPro"/>
</dbReference>
<comment type="caution">
    <text evidence="2">The sequence shown here is derived from an EMBL/GenBank/DDBJ whole genome shotgun (WGS) entry which is preliminary data.</text>
</comment>
<reference evidence="2 3" key="1">
    <citation type="submission" date="2019-05" db="EMBL/GenBank/DDBJ databases">
        <title>Panacibacter sp. strain 17mud1-8 Genome sequencing and assembly.</title>
        <authorList>
            <person name="Chhetri G."/>
        </authorList>
    </citation>
    <scope>NUCLEOTIDE SEQUENCE [LARGE SCALE GENOMIC DNA]</scope>
    <source>
        <strain evidence="2 3">17mud1-8</strain>
    </source>
</reference>
<dbReference type="PANTHER" id="PTHR46889:SF4">
    <property type="entry name" value="TRANSPOSASE INSO FOR INSERTION SEQUENCE ELEMENT IS911B-RELATED"/>
    <property type="match status" value="1"/>
</dbReference>
<dbReference type="InterPro" id="IPR012337">
    <property type="entry name" value="RNaseH-like_sf"/>
</dbReference>
<dbReference type="Proteomes" id="UP000305848">
    <property type="component" value="Unassembled WGS sequence"/>
</dbReference>
<dbReference type="EMBL" id="SZQL01000021">
    <property type="protein sequence ID" value="TKK65411.1"/>
    <property type="molecule type" value="Genomic_DNA"/>
</dbReference>
<name>A0A4U3KSX2_9BACT</name>
<dbReference type="PROSITE" id="PS50994">
    <property type="entry name" value="INTEGRASE"/>
    <property type="match status" value="1"/>
</dbReference>
<evidence type="ECO:0000259" key="1">
    <source>
        <dbReference type="PROSITE" id="PS50994"/>
    </source>
</evidence>
<protein>
    <submittedName>
        <fullName evidence="2">IS3 family transposase</fullName>
    </submittedName>
</protein>
<feature type="domain" description="Integrase catalytic" evidence="1">
    <location>
        <begin position="50"/>
        <end position="210"/>
    </location>
</feature>
<evidence type="ECO:0000313" key="3">
    <source>
        <dbReference type="Proteomes" id="UP000305848"/>
    </source>
</evidence>
<proteinExistence type="predicted"/>
<dbReference type="Pfam" id="PF00665">
    <property type="entry name" value="rve"/>
    <property type="match status" value="1"/>
</dbReference>
<dbReference type="InterPro" id="IPR001584">
    <property type="entry name" value="Integrase_cat-core"/>
</dbReference>
<keyword evidence="3" id="KW-1185">Reference proteome</keyword>
<sequence length="210" mass="24414">MLMLAGYRLNRKRLRRLIKLQGWQTLYPVARTTRTDPTAYKYPYLLRELSIETKNQAWAIDITYIPIKSGFMYLCAIIDVHTRYVVGWGVSNTMTAEWCTEIVKDAIAVHGKPGILNSNQGSQFTSELYMALLKANKIQISMDGKGRAIDNIFSERLWRTVKYEHIYLYVYADGLSLFKGLQQYFSFYNGERRHQSLKYEIPLTLCTRAA</sequence>
<dbReference type="SUPFAM" id="SSF53098">
    <property type="entry name" value="Ribonuclease H-like"/>
    <property type="match status" value="1"/>
</dbReference>
<dbReference type="PANTHER" id="PTHR46889">
    <property type="entry name" value="TRANSPOSASE INSF FOR INSERTION SEQUENCE IS3B-RELATED"/>
    <property type="match status" value="1"/>
</dbReference>